<reference evidence="1 2" key="1">
    <citation type="submission" date="2019-12" db="EMBL/GenBank/DDBJ databases">
        <title>Deinococcus sp. HMF7620 Genome sequencing and assembly.</title>
        <authorList>
            <person name="Kang H."/>
            <person name="Kim H."/>
            <person name="Joh K."/>
        </authorList>
    </citation>
    <scope>NUCLEOTIDE SEQUENCE [LARGE SCALE GENOMIC DNA]</scope>
    <source>
        <strain evidence="1 2">HMF7620</strain>
    </source>
</reference>
<protein>
    <submittedName>
        <fullName evidence="1">Uncharacterized protein</fullName>
    </submittedName>
</protein>
<organism evidence="1 2">
    <name type="scientific">Deinococcus arboris</name>
    <dbReference type="NCBI Taxonomy" id="2682977"/>
    <lineage>
        <taxon>Bacteria</taxon>
        <taxon>Thermotogati</taxon>
        <taxon>Deinococcota</taxon>
        <taxon>Deinococci</taxon>
        <taxon>Deinococcales</taxon>
        <taxon>Deinococcaceae</taxon>
        <taxon>Deinococcus</taxon>
    </lineage>
</organism>
<dbReference type="Proteomes" id="UP000483286">
    <property type="component" value="Unassembled WGS sequence"/>
</dbReference>
<comment type="caution">
    <text evidence="1">The sequence shown here is derived from an EMBL/GenBank/DDBJ whole genome shotgun (WGS) entry which is preliminary data.</text>
</comment>
<dbReference type="RefSeq" id="WP_157459673.1">
    <property type="nucleotide sequence ID" value="NZ_WQLB01000016.1"/>
</dbReference>
<evidence type="ECO:0000313" key="1">
    <source>
        <dbReference type="EMBL" id="MVN87620.1"/>
    </source>
</evidence>
<dbReference type="EMBL" id="WQLB01000016">
    <property type="protein sequence ID" value="MVN87620.1"/>
    <property type="molecule type" value="Genomic_DNA"/>
</dbReference>
<evidence type="ECO:0000313" key="2">
    <source>
        <dbReference type="Proteomes" id="UP000483286"/>
    </source>
</evidence>
<dbReference type="AlphaFoldDB" id="A0A7C9LUY4"/>
<name>A0A7C9LUY4_9DEIO</name>
<accession>A0A7C9LUY4</accession>
<gene>
    <name evidence="1" type="ORF">GO986_12670</name>
</gene>
<proteinExistence type="predicted"/>
<keyword evidence="2" id="KW-1185">Reference proteome</keyword>
<sequence>MNSERQLDNVGRSVSLLRDAFRAAIGRLMQDGGQLQNVSREQLLSATAAEKERLAWYFENDRVTEHDLALYDEVMLDYWSRLMDCLSANQVETSLDSCLHMLLR</sequence>